<protein>
    <submittedName>
        <fullName evidence="1">Uncharacterized protein</fullName>
    </submittedName>
</protein>
<dbReference type="EMBL" id="VNFE01000004">
    <property type="protein sequence ID" value="TVU89218.1"/>
    <property type="molecule type" value="Genomic_DNA"/>
</dbReference>
<dbReference type="AlphaFoldDB" id="A0A558J6D3"/>
<evidence type="ECO:0000313" key="2">
    <source>
        <dbReference type="Proteomes" id="UP000317288"/>
    </source>
</evidence>
<proteinExistence type="predicted"/>
<sequence>MNHPDSGFLDRAIHPLNLLVGSGMEGLLQSMLGAVGVTSYIEKTCGVQASAPAFLANDTPANDLLNN</sequence>
<gene>
    <name evidence="1" type="ORF">FQP89_14545</name>
</gene>
<organism evidence="1 2">
    <name type="scientific">Vreelandella titanicae</name>
    <dbReference type="NCBI Taxonomy" id="664683"/>
    <lineage>
        <taxon>Bacteria</taxon>
        <taxon>Pseudomonadati</taxon>
        <taxon>Pseudomonadota</taxon>
        <taxon>Gammaproteobacteria</taxon>
        <taxon>Oceanospirillales</taxon>
        <taxon>Halomonadaceae</taxon>
        <taxon>Vreelandella</taxon>
    </lineage>
</organism>
<evidence type="ECO:0000313" key="1">
    <source>
        <dbReference type="EMBL" id="TVU89218.1"/>
    </source>
</evidence>
<reference evidence="1 2" key="1">
    <citation type="submission" date="2019-07" db="EMBL/GenBank/DDBJ databases">
        <title>Diversity of Bacteria from Kongsfjorden, Arctic.</title>
        <authorList>
            <person name="Yu Y."/>
        </authorList>
    </citation>
    <scope>NUCLEOTIDE SEQUENCE [LARGE SCALE GENOMIC DNA]</scope>
    <source>
        <strain evidence="1 2">SM1922</strain>
    </source>
</reference>
<comment type="caution">
    <text evidence="1">The sequence shown here is derived from an EMBL/GenBank/DDBJ whole genome shotgun (WGS) entry which is preliminary data.</text>
</comment>
<dbReference type="Proteomes" id="UP000317288">
    <property type="component" value="Unassembled WGS sequence"/>
</dbReference>
<name>A0A558J6D3_9GAMM</name>
<accession>A0A558J6D3</accession>